<feature type="compositionally biased region" description="Basic and acidic residues" evidence="1">
    <location>
        <begin position="140"/>
        <end position="154"/>
    </location>
</feature>
<reference evidence="2 3" key="1">
    <citation type="journal article" date="2024" name="Commun. Biol.">
        <title>Comparative genomic analysis of thermophilic fungi reveals convergent evolutionary adaptations and gene losses.</title>
        <authorList>
            <person name="Steindorff A.S."/>
            <person name="Aguilar-Pontes M.V."/>
            <person name="Robinson A.J."/>
            <person name="Andreopoulos B."/>
            <person name="LaButti K."/>
            <person name="Kuo A."/>
            <person name="Mondo S."/>
            <person name="Riley R."/>
            <person name="Otillar R."/>
            <person name="Haridas S."/>
            <person name="Lipzen A."/>
            <person name="Grimwood J."/>
            <person name="Schmutz J."/>
            <person name="Clum A."/>
            <person name="Reid I.D."/>
            <person name="Moisan M.C."/>
            <person name="Butler G."/>
            <person name="Nguyen T.T.M."/>
            <person name="Dewar K."/>
            <person name="Conant G."/>
            <person name="Drula E."/>
            <person name="Henrissat B."/>
            <person name="Hansel C."/>
            <person name="Singer S."/>
            <person name="Hutchinson M.I."/>
            <person name="de Vries R.P."/>
            <person name="Natvig D.O."/>
            <person name="Powell A.J."/>
            <person name="Tsang A."/>
            <person name="Grigoriev I.V."/>
        </authorList>
    </citation>
    <scope>NUCLEOTIDE SEQUENCE [LARGE SCALE GENOMIC DNA]</scope>
    <source>
        <strain evidence="2 3">CBS 494.80</strain>
    </source>
</reference>
<name>A0ABR4CNP3_9HELO</name>
<sequence>MGQEDDRRAPEKGRGHKTPGNNENKREKITPKGQPARVVLKSNPSASKITPRITLRATQKTTPKSPWTMRETPPSKKETSSATRHTISSQRSTPASNTKDSSPAMGKVTLRAGTSRSTRERQTTSRQQGSTKTPPSANHLDQRSSKKELFDMIRDGSNSSISDPDVGLMLRPRLVSLRADAFKDLNSTEVSSDGELDNDNQIGGSPFYADEELSGDDLESRMRSFLKRRERSRISRRSEIKAVKWDPAIVTCGPLSSITNNAKAIETPSAVSPRERQHDEPTKDLKYSLDNLHEIAADLKKADKRILQQLLEALKSADSSDDTTIIRPKKRRVPLGEQKNEVKGSHTVTDRTVESQQNKIAASVVKGLNPEAPVYRNFAIVKDRFSPQKENKENIPQGSRWPLNVQRKRPHSIEDGHNVTQGFYNPAKPTKYIPPALRTRKASPTFPRQGIEPIWVKKDSFPSKTSSLASDLGDFHSPAEPYESLIDAPLDQLYSLQPPLLAQVPQVPLTNQPILPPSWMTGFPTVFQPLLSQSAFQPGLYEAYSGYGFQPNAFSNPTMAPEWYSTPMIPLSTMPLPNKSTKNRTKRTPGNVIPSETGPGRESVALEPAWSTQLLDNFMAKYPKTGTKKPLPKLTKEKKIATHIQQKLEVLLYHQKEKQAMEQRLGVMPMMGLPRMVSNGSLGSTLSDSLDASVMS</sequence>
<keyword evidence="3" id="KW-1185">Reference proteome</keyword>
<feature type="compositionally biased region" description="Polar residues" evidence="1">
    <location>
        <begin position="56"/>
        <end position="65"/>
    </location>
</feature>
<gene>
    <name evidence="2" type="ORF">VTL71DRAFT_12664</name>
</gene>
<feature type="compositionally biased region" description="Polar residues" evidence="1">
    <location>
        <begin position="80"/>
        <end position="101"/>
    </location>
</feature>
<feature type="region of interest" description="Disordered" evidence="1">
    <location>
        <begin position="574"/>
        <end position="603"/>
    </location>
</feature>
<organism evidence="2 3">
    <name type="scientific">Oculimacula yallundae</name>
    <dbReference type="NCBI Taxonomy" id="86028"/>
    <lineage>
        <taxon>Eukaryota</taxon>
        <taxon>Fungi</taxon>
        <taxon>Dikarya</taxon>
        <taxon>Ascomycota</taxon>
        <taxon>Pezizomycotina</taxon>
        <taxon>Leotiomycetes</taxon>
        <taxon>Helotiales</taxon>
        <taxon>Ploettnerulaceae</taxon>
        <taxon>Oculimacula</taxon>
    </lineage>
</organism>
<comment type="caution">
    <text evidence="2">The sequence shown here is derived from an EMBL/GenBank/DDBJ whole genome shotgun (WGS) entry which is preliminary data.</text>
</comment>
<dbReference type="Proteomes" id="UP001595075">
    <property type="component" value="Unassembled WGS sequence"/>
</dbReference>
<feature type="compositionally biased region" description="Low complexity" evidence="1">
    <location>
        <begin position="124"/>
        <end position="133"/>
    </location>
</feature>
<protein>
    <submittedName>
        <fullName evidence="2">Uncharacterized protein</fullName>
    </submittedName>
</protein>
<dbReference type="EMBL" id="JAZHXI010000005">
    <property type="protein sequence ID" value="KAL2071429.1"/>
    <property type="molecule type" value="Genomic_DNA"/>
</dbReference>
<feature type="compositionally biased region" description="Basic and acidic residues" evidence="1">
    <location>
        <begin position="1"/>
        <end position="13"/>
    </location>
</feature>
<feature type="region of interest" description="Disordered" evidence="1">
    <location>
        <begin position="413"/>
        <end position="432"/>
    </location>
</feature>
<proteinExistence type="predicted"/>
<feature type="region of interest" description="Disordered" evidence="1">
    <location>
        <begin position="1"/>
        <end position="166"/>
    </location>
</feature>
<feature type="region of interest" description="Disordered" evidence="1">
    <location>
        <begin position="189"/>
        <end position="212"/>
    </location>
</feature>
<evidence type="ECO:0000313" key="2">
    <source>
        <dbReference type="EMBL" id="KAL2071429.1"/>
    </source>
</evidence>
<evidence type="ECO:0000256" key="1">
    <source>
        <dbReference type="SAM" id="MobiDB-lite"/>
    </source>
</evidence>
<evidence type="ECO:0000313" key="3">
    <source>
        <dbReference type="Proteomes" id="UP001595075"/>
    </source>
</evidence>
<accession>A0ABR4CNP3</accession>